<evidence type="ECO:0000256" key="1">
    <source>
        <dbReference type="SAM" id="Phobius"/>
    </source>
</evidence>
<protein>
    <submittedName>
        <fullName evidence="2">Uncharacterized protein</fullName>
    </submittedName>
</protein>
<name>A0A0B4VFU5_9VIRU</name>
<dbReference type="RefSeq" id="YP_009116726.1">
    <property type="nucleotide sequence ID" value="NC_026242.1"/>
</dbReference>
<dbReference type="KEGG" id="vg:22921793"/>
<sequence length="316" mass="37213">MNKSNKLILFLNIGCLLIIISIYLFYNIFINTQNKNTKVKEVEKVKITSFTKTFTKIEESTTKIETTNRNNSNENRKNCKMIYNEQHAIGKLIHSIYNEHHGGKKNLTKNETKNDLDYFVMLYGINFISQKNIYDFLLMKMGWLRYDEAPPQVCLVNAMKNYQMILVSTNVSGPYIINGTTYKTQDLKITYINEIRKVSNGDSYYYNYTNYFTFKTTKTRLHLIIGSNLKFEKIEYIEDSQRLLIVDKFDRTKQINLIFYPDQIPIQIAKEYISLPNKILLDSNFKSSVSTNMSTIIQFDMIVKNAYKTYSYIYNI</sequence>
<keyword evidence="3" id="KW-1185">Reference proteome</keyword>
<dbReference type="EMBL" id="KM610234">
    <property type="protein sequence ID" value="AJD20139.1"/>
    <property type="molecule type" value="Genomic_DNA"/>
</dbReference>
<evidence type="ECO:0000313" key="2">
    <source>
        <dbReference type="EMBL" id="AJD20139.1"/>
    </source>
</evidence>
<keyword evidence="1" id="KW-0812">Transmembrane</keyword>
<organism evidence="2 3">
    <name type="scientific">Tipula oleracea nudivirus</name>
    <dbReference type="NCBI Taxonomy" id="1546257"/>
    <lineage>
        <taxon>Viruses</taxon>
        <taxon>Viruses incertae sedis</taxon>
        <taxon>Naldaviricetes</taxon>
        <taxon>Lefavirales</taxon>
        <taxon>Nudiviridae</taxon>
        <taxon>Deltanudivirus</taxon>
        <taxon>Deltanudivirus tipoleraceae</taxon>
    </lineage>
</organism>
<dbReference type="Proteomes" id="UP000201058">
    <property type="component" value="Segment"/>
</dbReference>
<gene>
    <name evidence="2" type="ORF">TONV_079</name>
</gene>
<dbReference type="GeneID" id="22921793"/>
<keyword evidence="1" id="KW-0472">Membrane</keyword>
<evidence type="ECO:0000313" key="3">
    <source>
        <dbReference type="Proteomes" id="UP000201058"/>
    </source>
</evidence>
<accession>A0A0B4VFU5</accession>
<keyword evidence="1" id="KW-1133">Transmembrane helix</keyword>
<proteinExistence type="predicted"/>
<reference evidence="2 3" key="1">
    <citation type="journal article" date="2015" name="J. Virol.">
        <title>The genome of the nucleopolyhedrosis-causing virus from Tipula oleracea sheds new light on the Nudiviridae family.</title>
        <authorList>
            <person name="Bezier A."/>
            <person name="Theze J."/>
            <person name="Gavory F."/>
            <person name="Gaillard J."/>
            <person name="Poulain J."/>
            <person name="Drezen J.M."/>
            <person name="Herniou E.A."/>
        </authorList>
    </citation>
    <scope>NUCLEOTIDE SEQUENCE [LARGE SCALE GENOMIC DNA]</scope>
    <source>
        <strain evidence="2">35</strain>
    </source>
</reference>
<feature type="transmembrane region" description="Helical" evidence="1">
    <location>
        <begin position="7"/>
        <end position="26"/>
    </location>
</feature>